<comment type="subcellular location">
    <subcellularLocation>
        <location evidence="1">Membrane</location>
        <topology evidence="1">Multi-pass membrane protein</topology>
    </subcellularLocation>
</comment>
<protein>
    <submittedName>
        <fullName evidence="5">Uncharacterized protein</fullName>
    </submittedName>
</protein>
<dbReference type="GO" id="GO:0016020">
    <property type="term" value="C:membrane"/>
    <property type="evidence" value="ECO:0007669"/>
    <property type="project" value="UniProtKB-SubCell"/>
</dbReference>
<gene>
    <name evidence="5" type="ORF">L195_g012763</name>
</gene>
<evidence type="ECO:0000256" key="3">
    <source>
        <dbReference type="ARBA" id="ARBA00022989"/>
    </source>
</evidence>
<dbReference type="PANTHER" id="PTHR16201">
    <property type="entry name" value="SEVEN TRANSMEMBRANE PROTEIN 1-RELATED"/>
    <property type="match status" value="1"/>
</dbReference>
<comment type="caution">
    <text evidence="5">The sequence shown here is derived from an EMBL/GenBank/DDBJ whole genome shotgun (WGS) entry which is preliminary data.</text>
</comment>
<evidence type="ECO:0000256" key="1">
    <source>
        <dbReference type="ARBA" id="ARBA00004141"/>
    </source>
</evidence>
<dbReference type="InterPro" id="IPR006603">
    <property type="entry name" value="PQ-loop_rpt"/>
</dbReference>
<dbReference type="Gene3D" id="1.20.1280.290">
    <property type="match status" value="1"/>
</dbReference>
<dbReference type="STRING" id="57577.A0A2K3PLA3"/>
<dbReference type="Proteomes" id="UP000236291">
    <property type="component" value="Unassembled WGS sequence"/>
</dbReference>
<keyword evidence="3" id="KW-1133">Transmembrane helix</keyword>
<dbReference type="PANTHER" id="PTHR16201:SF45">
    <property type="entry name" value="PQ-LOOP REPEAT FAMILY PROTEIN _ TRANSMEMBRANE FAMILY PROTEIN"/>
    <property type="match status" value="1"/>
</dbReference>
<keyword evidence="2" id="KW-0812">Transmembrane</keyword>
<evidence type="ECO:0000256" key="4">
    <source>
        <dbReference type="ARBA" id="ARBA00023136"/>
    </source>
</evidence>
<evidence type="ECO:0000256" key="2">
    <source>
        <dbReference type="ARBA" id="ARBA00022692"/>
    </source>
</evidence>
<reference evidence="5 6" key="2">
    <citation type="journal article" date="2017" name="Front. Plant Sci.">
        <title>Gene Classification and Mining of Molecular Markers Useful in Red Clover (Trifolium pratense) Breeding.</title>
        <authorList>
            <person name="Istvanek J."/>
            <person name="Dluhosova J."/>
            <person name="Dluhos P."/>
            <person name="Patkova L."/>
            <person name="Nedelnik J."/>
            <person name="Repkova J."/>
        </authorList>
    </citation>
    <scope>NUCLEOTIDE SEQUENCE [LARGE SCALE GENOMIC DNA]</scope>
    <source>
        <strain evidence="6">cv. Tatra</strain>
        <tissue evidence="5">Young leaves</tissue>
    </source>
</reference>
<proteinExistence type="predicted"/>
<sequence>MQPSYCLKENKPCVGWVQNYFSDCLCNINDEISFAFGFISLICWGVAEIPQIITNFRAKSSHGVSLVFLLTWVAGDIFNLVGCLLEPATSPILSGCWVSKRVPPIEDSLLNQDLAGDRLLINH</sequence>
<accession>A0A2K3PLA3</accession>
<evidence type="ECO:0000313" key="6">
    <source>
        <dbReference type="Proteomes" id="UP000236291"/>
    </source>
</evidence>
<dbReference type="InterPro" id="IPR051415">
    <property type="entry name" value="LAAT-1"/>
</dbReference>
<evidence type="ECO:0000313" key="5">
    <source>
        <dbReference type="EMBL" id="PNY16054.1"/>
    </source>
</evidence>
<dbReference type="EMBL" id="ASHM01008189">
    <property type="protein sequence ID" value="PNY16054.1"/>
    <property type="molecule type" value="Genomic_DNA"/>
</dbReference>
<keyword evidence="4" id="KW-0472">Membrane</keyword>
<organism evidence="5 6">
    <name type="scientific">Trifolium pratense</name>
    <name type="common">Red clover</name>
    <dbReference type="NCBI Taxonomy" id="57577"/>
    <lineage>
        <taxon>Eukaryota</taxon>
        <taxon>Viridiplantae</taxon>
        <taxon>Streptophyta</taxon>
        <taxon>Embryophyta</taxon>
        <taxon>Tracheophyta</taxon>
        <taxon>Spermatophyta</taxon>
        <taxon>Magnoliopsida</taxon>
        <taxon>eudicotyledons</taxon>
        <taxon>Gunneridae</taxon>
        <taxon>Pentapetalae</taxon>
        <taxon>rosids</taxon>
        <taxon>fabids</taxon>
        <taxon>Fabales</taxon>
        <taxon>Fabaceae</taxon>
        <taxon>Papilionoideae</taxon>
        <taxon>50 kb inversion clade</taxon>
        <taxon>NPAAA clade</taxon>
        <taxon>Hologalegina</taxon>
        <taxon>IRL clade</taxon>
        <taxon>Trifolieae</taxon>
        <taxon>Trifolium</taxon>
    </lineage>
</organism>
<dbReference type="AlphaFoldDB" id="A0A2K3PLA3"/>
<dbReference type="Pfam" id="PF04193">
    <property type="entry name" value="PQ-loop"/>
    <property type="match status" value="1"/>
</dbReference>
<dbReference type="SMART" id="SM00679">
    <property type="entry name" value="CTNS"/>
    <property type="match status" value="1"/>
</dbReference>
<name>A0A2K3PLA3_TRIPR</name>
<reference evidence="5 6" key="1">
    <citation type="journal article" date="2014" name="Am. J. Bot.">
        <title>Genome assembly and annotation for red clover (Trifolium pratense; Fabaceae).</title>
        <authorList>
            <person name="Istvanek J."/>
            <person name="Jaros M."/>
            <person name="Krenek A."/>
            <person name="Repkova J."/>
        </authorList>
    </citation>
    <scope>NUCLEOTIDE SEQUENCE [LARGE SCALE GENOMIC DNA]</scope>
    <source>
        <strain evidence="6">cv. Tatra</strain>
        <tissue evidence="5">Young leaves</tissue>
    </source>
</reference>